<evidence type="ECO:0000256" key="10">
    <source>
        <dbReference type="ARBA" id="ARBA00022989"/>
    </source>
</evidence>
<comment type="catalytic activity">
    <reaction evidence="1">
        <text>D-fructose(out) = D-fructose(in)</text>
        <dbReference type="Rhea" id="RHEA:60372"/>
        <dbReference type="ChEBI" id="CHEBI:37721"/>
    </reaction>
</comment>
<accession>A0AAD4Y9A7</accession>
<evidence type="ECO:0000256" key="15">
    <source>
        <dbReference type="SAM" id="Phobius"/>
    </source>
</evidence>
<dbReference type="PANTHER" id="PTHR23503">
    <property type="entry name" value="SOLUTE CARRIER FAMILY 2"/>
    <property type="match status" value="1"/>
</dbReference>
<feature type="transmembrane region" description="Helical" evidence="15">
    <location>
        <begin position="227"/>
        <end position="245"/>
    </location>
</feature>
<dbReference type="PANTHER" id="PTHR23503:SF35">
    <property type="entry name" value="SOLUTE CARRIER FAMILY 2, FACILITATED GLUCOSE TRANSPORTER MEMBER 9"/>
    <property type="match status" value="1"/>
</dbReference>
<dbReference type="EMBL" id="JAKZEL010000006">
    <property type="protein sequence ID" value="KAI4542740.1"/>
    <property type="molecule type" value="Genomic_DNA"/>
</dbReference>
<dbReference type="InterPro" id="IPR036259">
    <property type="entry name" value="MFS_trans_sf"/>
</dbReference>
<feature type="transmembrane region" description="Helical" evidence="15">
    <location>
        <begin position="529"/>
        <end position="552"/>
    </location>
</feature>
<dbReference type="GO" id="GO:0070837">
    <property type="term" value="P:dehydroascorbic acid transport"/>
    <property type="evidence" value="ECO:0007669"/>
    <property type="project" value="TreeGrafter"/>
</dbReference>
<dbReference type="GO" id="GO:0046323">
    <property type="term" value="P:D-glucose import"/>
    <property type="evidence" value="ECO:0007669"/>
    <property type="project" value="TreeGrafter"/>
</dbReference>
<dbReference type="GO" id="GO:0042383">
    <property type="term" value="C:sarcolemma"/>
    <property type="evidence" value="ECO:0007669"/>
    <property type="project" value="UniProtKB-SubCell"/>
</dbReference>
<name>A0AAD4Y9A7_OVIAM</name>
<evidence type="ECO:0000256" key="5">
    <source>
        <dbReference type="ARBA" id="ARBA00015973"/>
    </source>
</evidence>
<dbReference type="AlphaFoldDB" id="A0AAD4Y9A7"/>
<dbReference type="InterPro" id="IPR005828">
    <property type="entry name" value="MFS_sugar_transport-like"/>
</dbReference>
<feature type="transmembrane region" description="Helical" evidence="15">
    <location>
        <begin position="558"/>
        <end position="579"/>
    </location>
</feature>
<dbReference type="GO" id="GO:0055056">
    <property type="term" value="F:D-glucose transmembrane transporter activity"/>
    <property type="evidence" value="ECO:0007669"/>
    <property type="project" value="TreeGrafter"/>
</dbReference>
<feature type="transmembrane region" description="Helical" evidence="15">
    <location>
        <begin position="379"/>
        <end position="401"/>
    </location>
</feature>
<keyword evidence="6" id="KW-0813">Transport</keyword>
<evidence type="ECO:0000256" key="9">
    <source>
        <dbReference type="ARBA" id="ARBA00022692"/>
    </source>
</evidence>
<protein>
    <recommendedName>
        <fullName evidence="5">Solute carrier family 2, facilitated glucose transporter member 5</fullName>
    </recommendedName>
    <alternativeName>
        <fullName evidence="13">Fructose transporter</fullName>
    </alternativeName>
    <alternativeName>
        <fullName evidence="12">Glucose transporter type 5, small intestine</fullName>
    </alternativeName>
</protein>
<evidence type="ECO:0000256" key="1">
    <source>
        <dbReference type="ARBA" id="ARBA00000590"/>
    </source>
</evidence>
<feature type="transmembrane region" description="Helical" evidence="15">
    <location>
        <begin position="78"/>
        <end position="99"/>
    </location>
</feature>
<evidence type="ECO:0000256" key="4">
    <source>
        <dbReference type="ARBA" id="ARBA00007004"/>
    </source>
</evidence>
<dbReference type="GO" id="GO:1990539">
    <property type="term" value="P:fructose import across plasma membrane"/>
    <property type="evidence" value="ECO:0007669"/>
    <property type="project" value="UniProtKB-ARBA"/>
</dbReference>
<keyword evidence="9 15" id="KW-0812">Transmembrane</keyword>
<keyword evidence="18" id="KW-1185">Reference proteome</keyword>
<keyword evidence="8" id="KW-0762">Sugar transport</keyword>
<feature type="transmembrane region" description="Helical" evidence="15">
    <location>
        <begin position="436"/>
        <end position="458"/>
    </location>
</feature>
<dbReference type="CDD" id="cd17432">
    <property type="entry name" value="MFS_GLUT_Class2"/>
    <property type="match status" value="1"/>
</dbReference>
<gene>
    <name evidence="17" type="ORF">MG293_006866</name>
</gene>
<dbReference type="Gene3D" id="1.20.1250.20">
    <property type="entry name" value="MFS general substrate transporter like domains"/>
    <property type="match status" value="2"/>
</dbReference>
<evidence type="ECO:0000256" key="8">
    <source>
        <dbReference type="ARBA" id="ARBA00022597"/>
    </source>
</evidence>
<evidence type="ECO:0000256" key="3">
    <source>
        <dbReference type="ARBA" id="ARBA00004424"/>
    </source>
</evidence>
<dbReference type="GO" id="GO:0016324">
    <property type="term" value="C:apical plasma membrane"/>
    <property type="evidence" value="ECO:0007669"/>
    <property type="project" value="UniProtKB-SubCell"/>
</dbReference>
<dbReference type="PROSITE" id="PS00216">
    <property type="entry name" value="SUGAR_TRANSPORT_1"/>
    <property type="match status" value="1"/>
</dbReference>
<dbReference type="SUPFAM" id="SSF103473">
    <property type="entry name" value="MFS general substrate transporter"/>
    <property type="match status" value="2"/>
</dbReference>
<keyword evidence="11 15" id="KW-0472">Membrane</keyword>
<feature type="transmembrane region" description="Helical" evidence="15">
    <location>
        <begin position="166"/>
        <end position="188"/>
    </location>
</feature>
<dbReference type="InterPro" id="IPR003663">
    <property type="entry name" value="Sugar/inositol_transpt"/>
</dbReference>
<dbReference type="PRINTS" id="PR00171">
    <property type="entry name" value="SUGRTRNSPORT"/>
</dbReference>
<evidence type="ECO:0000256" key="12">
    <source>
        <dbReference type="ARBA" id="ARBA00029961"/>
    </source>
</evidence>
<comment type="caution">
    <text evidence="17">The sequence shown here is derived from an EMBL/GenBank/DDBJ whole genome shotgun (WGS) entry which is preliminary data.</text>
</comment>
<evidence type="ECO:0000256" key="14">
    <source>
        <dbReference type="SAM" id="MobiDB-lite"/>
    </source>
</evidence>
<evidence type="ECO:0000256" key="2">
    <source>
        <dbReference type="ARBA" id="ARBA00004135"/>
    </source>
</evidence>
<organism evidence="17 18">
    <name type="scientific">Ovis ammon polii</name>
    <dbReference type="NCBI Taxonomy" id="230172"/>
    <lineage>
        <taxon>Eukaryota</taxon>
        <taxon>Metazoa</taxon>
        <taxon>Chordata</taxon>
        <taxon>Craniata</taxon>
        <taxon>Vertebrata</taxon>
        <taxon>Euteleostomi</taxon>
        <taxon>Mammalia</taxon>
        <taxon>Eutheria</taxon>
        <taxon>Laurasiatheria</taxon>
        <taxon>Artiodactyla</taxon>
        <taxon>Ruminantia</taxon>
        <taxon>Pecora</taxon>
        <taxon>Bovidae</taxon>
        <taxon>Caprinae</taxon>
        <taxon>Ovis</taxon>
    </lineage>
</organism>
<evidence type="ECO:0000259" key="16">
    <source>
        <dbReference type="PROSITE" id="PS50850"/>
    </source>
</evidence>
<proteinExistence type="inferred from homology"/>
<dbReference type="InterPro" id="IPR045263">
    <property type="entry name" value="GLUT"/>
</dbReference>
<feature type="compositionally biased region" description="Basic and acidic residues" evidence="14">
    <location>
        <begin position="612"/>
        <end position="622"/>
    </location>
</feature>
<feature type="transmembrane region" description="Helical" evidence="15">
    <location>
        <begin position="408"/>
        <end position="430"/>
    </location>
</feature>
<evidence type="ECO:0000256" key="11">
    <source>
        <dbReference type="ARBA" id="ARBA00023136"/>
    </source>
</evidence>
<reference evidence="17" key="1">
    <citation type="submission" date="2022-03" db="EMBL/GenBank/DDBJ databases">
        <title>Genomic analyses of argali, domestic sheep and their hybrids provide insights into chromosomal evolution, heterosis and genetic basis of agronomic traits.</title>
        <authorList>
            <person name="Li M."/>
        </authorList>
    </citation>
    <scope>NUCLEOTIDE SEQUENCE</scope>
    <source>
        <strain evidence="17">CAU-MHL-2022a</strain>
        <tissue evidence="17">Skin</tissue>
    </source>
</reference>
<dbReference type="FunFam" id="1.20.1250.20:FF:001511">
    <property type="entry name" value="Solute carrier family 2, facilitated glucose transporter member 5"/>
    <property type="match status" value="1"/>
</dbReference>
<dbReference type="PROSITE" id="PS50850">
    <property type="entry name" value="MFS"/>
    <property type="match status" value="1"/>
</dbReference>
<evidence type="ECO:0000256" key="7">
    <source>
        <dbReference type="ARBA" id="ARBA00022475"/>
    </source>
</evidence>
<feature type="transmembrane region" description="Helical" evidence="15">
    <location>
        <begin position="194"/>
        <end position="215"/>
    </location>
</feature>
<feature type="region of interest" description="Disordered" evidence="14">
    <location>
        <begin position="599"/>
        <end position="630"/>
    </location>
</feature>
<feature type="transmembrane region" description="Helical" evidence="15">
    <location>
        <begin position="257"/>
        <end position="278"/>
    </location>
</feature>
<keyword evidence="10 15" id="KW-1133">Transmembrane helix</keyword>
<dbReference type="InterPro" id="IPR005829">
    <property type="entry name" value="Sugar_transporter_CS"/>
</dbReference>
<dbReference type="Pfam" id="PF00083">
    <property type="entry name" value="Sugar_tr"/>
    <property type="match status" value="2"/>
</dbReference>
<feature type="transmembrane region" description="Helical" evidence="15">
    <location>
        <begin position="134"/>
        <end position="154"/>
    </location>
</feature>
<dbReference type="Proteomes" id="UP001214576">
    <property type="component" value="Unassembled WGS sequence"/>
</dbReference>
<sequence length="630" mass="68969">MQTLKNLEGTTKARGQAARTERRIWNTCKLTQGELLAAHISQEGGNLLALGAGQAPLQSNLHALLKESGGRQESERDWSCSLIVASLVGAFGSSFLYGYNLSVVNAPTPYIKAFYNESWERRHGHPIDSDTLTLLWSVTVSIFAIGGLVGTFLVKVIGKFLGRKNTLLVNNGFGISAALLMACSLPAGALEMLIVGRFIMGVDGGIALSALPMYVSEISPREMRGSLGQVTAIFICVGVFAGQLLGLPELLGKESTWPYLFGVIVIPALVQLVSLPFLPQSPHYLLFEKHDQEGAEKAFRTFLGKEDISCEMEEVLAESRMQRNIRLVSVLELLRSPVVRWQLITVVISMACYQLCGLNAIWFYTNSIFGKAGITPEKIPYITLSTGGIETLASIFSGLVIERVGRRPLLIGGFGLMALFFGILTITLTLQDHAPWIPYLSIMCILAIIAAFCSGPAVQGELQLFSQEEQQQSTWGQWALEMTDFHHPAILIRIIANAKQMVGQAALQAHGGIPFILTSEFFQQAQRPAAFTVVGTVNWLSNFAIGLLFPFIQQSLDTYCFLVFAAICFTGALYLYFVLPETKNRTHAEISQAFAKRNKAYPPEGRTDSAVTDDKTNIRPEPDSSSALEN</sequence>
<dbReference type="InterPro" id="IPR020846">
    <property type="entry name" value="MFS_dom"/>
</dbReference>
<evidence type="ECO:0000256" key="13">
    <source>
        <dbReference type="ARBA" id="ARBA00031099"/>
    </source>
</evidence>
<evidence type="ECO:0000313" key="18">
    <source>
        <dbReference type="Proteomes" id="UP001214576"/>
    </source>
</evidence>
<evidence type="ECO:0000256" key="6">
    <source>
        <dbReference type="ARBA" id="ARBA00022448"/>
    </source>
</evidence>
<feature type="domain" description="Major facilitator superfamily (MFS) profile" evidence="16">
    <location>
        <begin position="86"/>
        <end position="583"/>
    </location>
</feature>
<dbReference type="GO" id="GO:0005353">
    <property type="term" value="F:fructose transmembrane transporter activity"/>
    <property type="evidence" value="ECO:0007669"/>
    <property type="project" value="UniProtKB-ARBA"/>
</dbReference>
<keyword evidence="7" id="KW-1003">Cell membrane</keyword>
<comment type="similarity">
    <text evidence="4">Belongs to the major facilitator superfamily. Sugar transporter (TC 2.A.1.1) family. Glucose transporter subfamily.</text>
</comment>
<comment type="subcellular location">
    <subcellularLocation>
        <location evidence="3">Apical cell membrane</location>
        <topology evidence="3">Multi-pass membrane protein</topology>
    </subcellularLocation>
    <subcellularLocation>
        <location evidence="2">Cell membrane</location>
        <location evidence="2">Sarcolemma</location>
    </subcellularLocation>
</comment>
<dbReference type="PROSITE" id="PS00217">
    <property type="entry name" value="SUGAR_TRANSPORT_2"/>
    <property type="match status" value="1"/>
</dbReference>
<evidence type="ECO:0000313" key="17">
    <source>
        <dbReference type="EMBL" id="KAI4542740.1"/>
    </source>
</evidence>
<feature type="transmembrane region" description="Helical" evidence="15">
    <location>
        <begin position="343"/>
        <end position="364"/>
    </location>
</feature>